<evidence type="ECO:0000259" key="10">
    <source>
        <dbReference type="Pfam" id="PF24598"/>
    </source>
</evidence>
<feature type="domain" description="DOP1-like middle TPR" evidence="9">
    <location>
        <begin position="420"/>
        <end position="620"/>
    </location>
</feature>
<organism evidence="11 12">
    <name type="scientific">Friedmanniomyces endolithicus</name>
    <dbReference type="NCBI Taxonomy" id="329885"/>
    <lineage>
        <taxon>Eukaryota</taxon>
        <taxon>Fungi</taxon>
        <taxon>Dikarya</taxon>
        <taxon>Ascomycota</taxon>
        <taxon>Pezizomycotina</taxon>
        <taxon>Dothideomycetes</taxon>
        <taxon>Dothideomycetidae</taxon>
        <taxon>Mycosphaerellales</taxon>
        <taxon>Teratosphaeriaceae</taxon>
        <taxon>Friedmanniomyces</taxon>
    </lineage>
</organism>
<keyword evidence="3" id="KW-0653">Protein transport</keyword>
<dbReference type="InterPro" id="IPR016024">
    <property type="entry name" value="ARM-type_fold"/>
</dbReference>
<feature type="domain" description="DOP1-like C-terminal" evidence="10">
    <location>
        <begin position="1359"/>
        <end position="1832"/>
    </location>
</feature>
<dbReference type="Pfam" id="PF24597">
    <property type="entry name" value="TPR_DOP1_M"/>
    <property type="match status" value="1"/>
</dbReference>
<evidence type="ECO:0000256" key="3">
    <source>
        <dbReference type="ARBA" id="ARBA00022927"/>
    </source>
</evidence>
<feature type="domain" description="DOP1 N-terminal" evidence="8">
    <location>
        <begin position="72"/>
        <end position="389"/>
    </location>
</feature>
<comment type="similarity">
    <text evidence="6">Belongs to the DOP1 family.</text>
</comment>
<proteinExistence type="inferred from homology"/>
<dbReference type="InterPro" id="IPR056457">
    <property type="entry name" value="DOP1_C"/>
</dbReference>
<dbReference type="Proteomes" id="UP000310066">
    <property type="component" value="Unassembled WGS sequence"/>
</dbReference>
<dbReference type="GO" id="GO:0005768">
    <property type="term" value="C:endosome"/>
    <property type="evidence" value="ECO:0007669"/>
    <property type="project" value="TreeGrafter"/>
</dbReference>
<dbReference type="SUPFAM" id="SSF48371">
    <property type="entry name" value="ARM repeat"/>
    <property type="match status" value="2"/>
</dbReference>
<evidence type="ECO:0000259" key="9">
    <source>
        <dbReference type="Pfam" id="PF24597"/>
    </source>
</evidence>
<evidence type="ECO:0000256" key="1">
    <source>
        <dbReference type="ARBA" id="ARBA00004395"/>
    </source>
</evidence>
<name>A0A4U0VGX0_9PEZI</name>
<gene>
    <name evidence="11" type="ORF">B0A54_01847</name>
</gene>
<evidence type="ECO:0000259" key="8">
    <source>
        <dbReference type="Pfam" id="PF04118"/>
    </source>
</evidence>
<dbReference type="InterPro" id="IPR007249">
    <property type="entry name" value="DOP1_N"/>
</dbReference>
<protein>
    <submittedName>
        <fullName evidence="11">Uncharacterized protein</fullName>
    </submittedName>
</protein>
<dbReference type="OrthoDB" id="297643at2759"/>
<comment type="caution">
    <text evidence="11">The sequence shown here is derived from an EMBL/GenBank/DDBJ whole genome shotgun (WGS) entry which is preliminary data.</text>
</comment>
<dbReference type="PANTHER" id="PTHR14042:SF24">
    <property type="entry name" value="PROTEIN DOPEY-1 HOMOLOG"/>
    <property type="match status" value="1"/>
</dbReference>
<accession>A0A4U0VGX0</accession>
<keyword evidence="5" id="KW-0472">Membrane</keyword>
<keyword evidence="4" id="KW-0333">Golgi apparatus</keyword>
<dbReference type="GO" id="GO:0006895">
    <property type="term" value="P:Golgi to endosome transport"/>
    <property type="evidence" value="ECO:0007669"/>
    <property type="project" value="InterPro"/>
</dbReference>
<reference evidence="11 12" key="1">
    <citation type="submission" date="2017-03" db="EMBL/GenBank/DDBJ databases">
        <title>Genomes of endolithic fungi from Antarctica.</title>
        <authorList>
            <person name="Coleine C."/>
            <person name="Masonjones S."/>
            <person name="Stajich J.E."/>
        </authorList>
    </citation>
    <scope>NUCLEOTIDE SEQUENCE [LARGE SCALE GENOMIC DNA]</scope>
    <source>
        <strain evidence="11 12">CCFEE 5311</strain>
    </source>
</reference>
<evidence type="ECO:0000256" key="7">
    <source>
        <dbReference type="SAM" id="MobiDB-lite"/>
    </source>
</evidence>
<evidence type="ECO:0000313" key="11">
    <source>
        <dbReference type="EMBL" id="TKA47475.1"/>
    </source>
</evidence>
<dbReference type="PANTHER" id="PTHR14042">
    <property type="entry name" value="DOPEY-RELATED"/>
    <property type="match status" value="1"/>
</dbReference>
<dbReference type="GO" id="GO:0005802">
    <property type="term" value="C:trans-Golgi network"/>
    <property type="evidence" value="ECO:0007669"/>
    <property type="project" value="TreeGrafter"/>
</dbReference>
<dbReference type="STRING" id="329885.A0A4U0VGX0"/>
<dbReference type="Pfam" id="PF24598">
    <property type="entry name" value="DOP1_C"/>
    <property type="match status" value="1"/>
</dbReference>
<evidence type="ECO:0000256" key="5">
    <source>
        <dbReference type="ARBA" id="ARBA00023136"/>
    </source>
</evidence>
<dbReference type="GO" id="GO:0000139">
    <property type="term" value="C:Golgi membrane"/>
    <property type="evidence" value="ECO:0007669"/>
    <property type="project" value="UniProtKB-SubCell"/>
</dbReference>
<dbReference type="Pfam" id="PF04118">
    <property type="entry name" value="Dopey_N"/>
    <property type="match status" value="1"/>
</dbReference>
<dbReference type="InterPro" id="IPR056458">
    <property type="entry name" value="TPR_DOP1_M"/>
</dbReference>
<evidence type="ECO:0000313" key="12">
    <source>
        <dbReference type="Proteomes" id="UP000310066"/>
    </source>
</evidence>
<feature type="region of interest" description="Disordered" evidence="7">
    <location>
        <begin position="391"/>
        <end position="414"/>
    </location>
</feature>
<evidence type="ECO:0000256" key="4">
    <source>
        <dbReference type="ARBA" id="ARBA00023034"/>
    </source>
</evidence>
<evidence type="ECO:0000256" key="6">
    <source>
        <dbReference type="ARBA" id="ARBA00046326"/>
    </source>
</evidence>
<keyword evidence="2" id="KW-0813">Transport</keyword>
<comment type="subcellular location">
    <subcellularLocation>
        <location evidence="1">Golgi apparatus membrane</location>
        <topology evidence="1">Peripheral membrane protein</topology>
    </subcellularLocation>
</comment>
<sequence length="1858" mass="205239">MCFVPAANAQQDAFCLPLRLVETTKLKVYYADEPGTYRRPSVDIASQLWAVLASPARRAPSRRGRYLYRADKGLRRYGALIERAVNSWDTAPQEWADYIAFLARLLKAIQSHPKDAPVLPHTEDVAYKLAQCLNPLLPSGVHQKALEIYTYIFRTFGLEYLSRHLPSYLPGLAPVLTFASLSVRPTVYTLFEQYIIKLPTSDLRPATKALLLCLLPALDEETSEDFGRALIILESLQETFDGEDGQTGFFWQTLFLCVITSSSRRQGALNFLTRRLPKFVDQSIEQPKASMATEPHDLNGLSEDLKAVISPEPGLLIRCFAAGLWDINPLVQRGCLELLVTHLPLSSPVLRYGIDGQDLELLVSAATNVLLRRDMGLNRRLWSWLLGPEPKLASSGSPSSSPTTDRTDKGATGLSSQHQYFQRLASPSLTRCLLTMFSSVDENPATRSRPFRICSSLMDRWEIGGSILPDLFLPAMESVYLFGRAAPATAVAEVQRSASLFFDGVEAKLIWAIFVGKIRSAIELSSTDLSELGLLIWILETFNIQDEEMVNVHIPLTTLYLLSQFDELRSREDERGVQRALQLARILVELMPSRTGDKKSDKPRADAGKGAALQAITEFYSDVQQGIETTPPPLDCAATESLLVQMAATVTLQALETSAGILFHSCLDLLVSIQVKAPKESNPSTTDELDDKLVEMLESVTASRQGLGLQTISSIVAYIAATKRENATGENTFLRMVPSLAELLWQHLSPGTPKYHVEVTRLLWQLETIAAPEEVFEVALLDFMQPVNGAMLHGGDLKDAPEEIVRRFTVLWNHSIPLQIGTGPSGQSRRASSLLGVVDPVHVAYRTQLLAESLFRVVDLLREPSCPASEVAKRWLGNLPSLGSIFGLIFTRFRTLLGAHRSSRRVIGTEGRSSKETIREVAYILAQLESLLKNGTDWTWECIAAVDTGDAEDNPQSGLTSLMQQCLWLLNDQRLSTKRLHRGSVALMQIVIGGPAAVEIRDLRIDESLLERMVICLRDQDATLQSPLLQLITTAIRLRVKGEITKPVTEARRRSSLADRRRSLAAVRPNETIATAPSTVSPPPQLVPTLQVAFASSSARLCLEQWVAFLSTILPTFASAIFPSLLPLVETLCTQLESMFTELVALTMVEVTRASFSPDIGIVCLLDALEMTLARAHDCLTLEGLPEEPAKLQASSVGFLSSVASGVFKVQGPPSKMAHANSRLTVVLAFQDTIRCCLKIWTWSNNTAATEGYDKSSSATTAYNALRLRNKTRYLLEQMFAVEPLETLEVMIDYWSSSGQTEPAATIFSLLQVMQSSRPKHVLPVILDSLCSRVVPSGLPPARQSSQATEITVNQAALFLLAYLRSMEDDALDEVWADSSAFVKDVLANPLPYRHIVPILLALVHLLAQKIGNTNYGDQKRMRKDLADMFQKLLTATFTTLSPDNFARTFEDETMQDGLPEMGGPDTINRMDVLSVLRRAVIDLDTILDSPDRIATVITSISNSVLSPAFNAKTFPSSVSPEHLDLLLAMSKRAPTSKAWRKEVTEAFNNPRVFSSPVDLLQAHWLPVLHHWSARDKDRMSELLSRLTAPTTAGLMFGVGANAARLEADRKTQLNLRRVCLLLLASPLDTWVTHLRDFDEKLVELFEATSSSSPSSAVKADLYMLCRALILAFSGTQLSPLWPTINANLQSALTSMLRSSLDGHTFTNISILQACKLLDQLVLLSPEEFQLHEWLFIADTVDAVYQPSGQYVTSALADQVADALRLNGAGDQQALGTLGGTNTETDNQRRLLLQDDALPTDDITAMDRDDFGRTVLRPFLSQLGIHAYEGTYTMEPPRTDACYQGLLKDLTDMNTVVA</sequence>
<dbReference type="GO" id="GO:0005829">
    <property type="term" value="C:cytosol"/>
    <property type="evidence" value="ECO:0007669"/>
    <property type="project" value="GOC"/>
</dbReference>
<dbReference type="InterPro" id="IPR040314">
    <property type="entry name" value="DOP1"/>
</dbReference>
<evidence type="ECO:0000256" key="2">
    <source>
        <dbReference type="ARBA" id="ARBA00022448"/>
    </source>
</evidence>
<dbReference type="EMBL" id="NAJP01000005">
    <property type="protein sequence ID" value="TKA47475.1"/>
    <property type="molecule type" value="Genomic_DNA"/>
</dbReference>
<dbReference type="GO" id="GO:0015031">
    <property type="term" value="P:protein transport"/>
    <property type="evidence" value="ECO:0007669"/>
    <property type="project" value="UniProtKB-KW"/>
</dbReference>